<dbReference type="Pfam" id="PF14579">
    <property type="entry name" value="HHH_6"/>
    <property type="match status" value="1"/>
</dbReference>
<evidence type="ECO:0000313" key="9">
    <source>
        <dbReference type="EMBL" id="TSP13995.1"/>
    </source>
</evidence>
<dbReference type="InterPro" id="IPR011708">
    <property type="entry name" value="DNA_pol3_alpha_NTPase_dom"/>
</dbReference>
<keyword evidence="5" id="KW-0235">DNA replication</keyword>
<proteinExistence type="predicted"/>
<dbReference type="Pfam" id="PF02811">
    <property type="entry name" value="PHP"/>
    <property type="match status" value="1"/>
</dbReference>
<keyword evidence="6" id="KW-0239">DNA-directed DNA polymerase</keyword>
<dbReference type="InterPro" id="IPR004013">
    <property type="entry name" value="PHP_dom"/>
</dbReference>
<keyword evidence="3 9" id="KW-0808">Transferase</keyword>
<evidence type="ECO:0000256" key="4">
    <source>
        <dbReference type="ARBA" id="ARBA00022695"/>
    </source>
</evidence>
<dbReference type="InterPro" id="IPR029460">
    <property type="entry name" value="DNAPol_HHH"/>
</dbReference>
<dbReference type="EC" id="2.7.7.7" evidence="1"/>
<dbReference type="PANTHER" id="PTHR32294">
    <property type="entry name" value="DNA POLYMERASE III SUBUNIT ALPHA"/>
    <property type="match status" value="1"/>
</dbReference>
<dbReference type="InterPro" id="IPR040982">
    <property type="entry name" value="DNA_pol3_finger"/>
</dbReference>
<dbReference type="NCBIfam" id="TIGR00594">
    <property type="entry name" value="polc"/>
    <property type="match status" value="1"/>
</dbReference>
<reference evidence="9 10" key="1">
    <citation type="submission" date="2019-05" db="EMBL/GenBank/DDBJ databases">
        <title>Whole genome sequence analysis of Cupriavidus campinensis S14E4C strain.</title>
        <authorList>
            <person name="Abbaszade G."/>
            <person name="Szabo A."/>
            <person name="Toumi M."/>
            <person name="Toth E."/>
        </authorList>
    </citation>
    <scope>NUCLEOTIDE SEQUENCE [LARGE SCALE GENOMIC DNA]</scope>
    <source>
        <strain evidence="9 10">S14E4C</strain>
    </source>
</reference>
<evidence type="ECO:0000256" key="3">
    <source>
        <dbReference type="ARBA" id="ARBA00022679"/>
    </source>
</evidence>
<dbReference type="Pfam" id="PF17657">
    <property type="entry name" value="DNA_pol3_finger"/>
    <property type="match status" value="1"/>
</dbReference>
<gene>
    <name evidence="9" type="primary">dnaE</name>
    <name evidence="9" type="ORF">FGG12_05860</name>
</gene>
<feature type="domain" description="Polymerase/histidinol phosphatase N-terminal" evidence="8">
    <location>
        <begin position="5"/>
        <end position="72"/>
    </location>
</feature>
<keyword evidence="10" id="KW-1185">Reference proteome</keyword>
<dbReference type="InterPro" id="IPR003141">
    <property type="entry name" value="Pol/His_phosphatase_N"/>
</dbReference>
<evidence type="ECO:0000256" key="5">
    <source>
        <dbReference type="ARBA" id="ARBA00022705"/>
    </source>
</evidence>
<comment type="caution">
    <text evidence="9">The sequence shown here is derived from an EMBL/GenBank/DDBJ whole genome shotgun (WGS) entry which is preliminary data.</text>
</comment>
<organism evidence="9 10">
    <name type="scientific">Cupriavidus campinensis</name>
    <dbReference type="NCBI Taxonomy" id="151783"/>
    <lineage>
        <taxon>Bacteria</taxon>
        <taxon>Pseudomonadati</taxon>
        <taxon>Pseudomonadota</taxon>
        <taxon>Betaproteobacteria</taxon>
        <taxon>Burkholderiales</taxon>
        <taxon>Burkholderiaceae</taxon>
        <taxon>Cupriavidus</taxon>
    </lineage>
</organism>
<dbReference type="InterPro" id="IPR036895">
    <property type="entry name" value="Uracil-DNA_glycosylase-like_sf"/>
</dbReference>
<keyword evidence="4 9" id="KW-0548">Nucleotidyltransferase</keyword>
<dbReference type="InterPro" id="IPR005122">
    <property type="entry name" value="Uracil-DNA_glycosylase-like"/>
</dbReference>
<dbReference type="Gene3D" id="3.40.470.10">
    <property type="entry name" value="Uracil-DNA glycosylase-like domain"/>
    <property type="match status" value="1"/>
</dbReference>
<evidence type="ECO:0000256" key="2">
    <source>
        <dbReference type="ARBA" id="ARBA00019114"/>
    </source>
</evidence>
<dbReference type="InterPro" id="IPR041931">
    <property type="entry name" value="DNA_pol3_alpha_thumb_dom"/>
</dbReference>
<dbReference type="SMART" id="SM00481">
    <property type="entry name" value="POLIIIAc"/>
    <property type="match status" value="1"/>
</dbReference>
<dbReference type="Pfam" id="PF03167">
    <property type="entry name" value="UDG"/>
    <property type="match status" value="1"/>
</dbReference>
<dbReference type="InterPro" id="IPR004805">
    <property type="entry name" value="DnaE2/DnaE/PolC"/>
</dbReference>
<protein>
    <recommendedName>
        <fullName evidence="2">DNA polymerase III subunit alpha</fullName>
        <ecNumber evidence="1">2.7.7.7</ecNumber>
    </recommendedName>
</protein>
<evidence type="ECO:0000256" key="6">
    <source>
        <dbReference type="ARBA" id="ARBA00022932"/>
    </source>
</evidence>
<sequence length="1125" mass="124844">MEVKTALSVRSDFSIGESIFQVDKIVETAKSLGYESVALVDTMSVHAMVDFSTRAKKAGIKPIVGCRLRVYEDPFYKTPKKMEIEKGALVKDNRSYSIKVYVKSEKGMKGLIGLLSRAASKEQFYYHARTGLDDVLALEDVVVTTGDFHNLFTYPEHDDVVSKLLSRFKNDFYVELVPVDTPLFDTTNAKALKSAAYFACDTVATYPALYKEAADAPTLEVMSCIANQHKMEDRWRLIQYVQDFHMHPTADLWPRVKGAAARVAKWGAMSDNAAWAKAVLNANQIAAKCSYVFGKLPVSLPKMAEDEVATLKRKCIEGWKKRFSAPVLGHQPTAAETPAYRDRLVFELGVLEKMGFCGYFLLVEDMVNWAKDNDIRVGPGRGSVGGSLVAYLLGITDVDPIRFNLLFERFINPERLDLPDADLDFMSSRRHEVVEYLSTKYGADRVAGISNYSTMASASAVRDSGRVFGLSGLDLTATKLVPKEHGQSVALSDAAKMVPEIEKFTHDYPKVWAHALRLEGAMRNFGQHAAGVVVAGEPLVNRAVVETRTEGIPVTNWDKRVVEDWGLVKMDLLGLSTLDVLEIARQYIRERHGKDVDYLKLPWEEPAIMDAFGRGDTTGVFQFESAGMRKLLKDLAKGGRLTFEDISAATALYRPGPMDSGLMDDYVAIRQGVREPFYEHDAMKPALEPTLGVIVYQEQVMQLSRDLAGFTGAEADHLRKAMGKKDKDKMAEMRSKWVEGCEKHIGMDSYTAGELFDKIEAFAGYGFNKSHSYEYSLISYWTMWVRVNYPAEYFAACMSIVKEDKLPGLVKDARECGIEVLPPDVNKSGVRYVIPEDNFILAPFTAVAQVSDNTAARIVELRAREGGKFADEDHFRTVCGEKGSKVNKTVVENLNLVGALASIQPGSKPARSLDRRKDQIKLLPGLVIDSVKAERSTDAKEPFLRAKIVDLVREYSGCKGCDLSGNPHPIVRFGGDIKFMVVFDNPTWEEEKAGKTLEGATAEFVKAAIKEVGLNVRDGYFTSLVKAKKTDKFLSNAQINGCKQHLVREVELIKPPIIVALGNQAIKHFVPGLKGGAAELAGKTYYDEKLDATIVCGINPGQVIYDPTKLEILEAVFEKVQDMIA</sequence>
<dbReference type="Proteomes" id="UP000318943">
    <property type="component" value="Unassembled WGS sequence"/>
</dbReference>
<comment type="catalytic activity">
    <reaction evidence="7">
        <text>DNA(n) + a 2'-deoxyribonucleoside 5'-triphosphate = DNA(n+1) + diphosphate</text>
        <dbReference type="Rhea" id="RHEA:22508"/>
        <dbReference type="Rhea" id="RHEA-COMP:17339"/>
        <dbReference type="Rhea" id="RHEA-COMP:17340"/>
        <dbReference type="ChEBI" id="CHEBI:33019"/>
        <dbReference type="ChEBI" id="CHEBI:61560"/>
        <dbReference type="ChEBI" id="CHEBI:173112"/>
        <dbReference type="EC" id="2.7.7.7"/>
    </reaction>
</comment>
<evidence type="ECO:0000259" key="8">
    <source>
        <dbReference type="SMART" id="SM00481"/>
    </source>
</evidence>
<accession>A0ABY3ESP4</accession>
<dbReference type="GO" id="GO:0003887">
    <property type="term" value="F:DNA-directed DNA polymerase activity"/>
    <property type="evidence" value="ECO:0007669"/>
    <property type="project" value="UniProtKB-EC"/>
</dbReference>
<dbReference type="Gene3D" id="1.10.10.1600">
    <property type="entry name" value="Bacterial DNA polymerase III alpha subunit, thumb domain"/>
    <property type="match status" value="1"/>
</dbReference>
<dbReference type="SUPFAM" id="SSF52141">
    <property type="entry name" value="Uracil-DNA glycosylase-like"/>
    <property type="match status" value="1"/>
</dbReference>
<name>A0ABY3ESP4_9BURK</name>
<dbReference type="PANTHER" id="PTHR32294:SF0">
    <property type="entry name" value="DNA POLYMERASE III SUBUNIT ALPHA"/>
    <property type="match status" value="1"/>
</dbReference>
<evidence type="ECO:0000256" key="7">
    <source>
        <dbReference type="ARBA" id="ARBA00049244"/>
    </source>
</evidence>
<dbReference type="Gene3D" id="3.20.20.140">
    <property type="entry name" value="Metal-dependent hydrolases"/>
    <property type="match status" value="1"/>
</dbReference>
<dbReference type="Gene3D" id="1.10.150.870">
    <property type="match status" value="1"/>
</dbReference>
<evidence type="ECO:0000256" key="1">
    <source>
        <dbReference type="ARBA" id="ARBA00012417"/>
    </source>
</evidence>
<dbReference type="EMBL" id="VCIZ01000002">
    <property type="protein sequence ID" value="TSP13995.1"/>
    <property type="molecule type" value="Genomic_DNA"/>
</dbReference>
<dbReference type="Pfam" id="PF07733">
    <property type="entry name" value="DNA_pol3_alpha"/>
    <property type="match status" value="1"/>
</dbReference>
<evidence type="ECO:0000313" key="10">
    <source>
        <dbReference type="Proteomes" id="UP000318943"/>
    </source>
</evidence>